<dbReference type="PANTHER" id="PTHR34496">
    <property type="entry name" value="GLCNAC TRANSFERASE-RELATED"/>
    <property type="match status" value="1"/>
</dbReference>
<accession>A0A6B2L9H0</accession>
<dbReference type="EMBL" id="GIBP01004571">
    <property type="protein sequence ID" value="NDV33540.1"/>
    <property type="molecule type" value="Transcribed_RNA"/>
</dbReference>
<reference evidence="1" key="1">
    <citation type="journal article" date="2020" name="J. Eukaryot. Microbiol.">
        <title>De novo Sequencing, Assembly and Annotation of the Transcriptome for the Free-Living Testate Amoeba Arcella intermedia.</title>
        <authorList>
            <person name="Ribeiro G.M."/>
            <person name="Porfirio-Sousa A.L."/>
            <person name="Maurer-Alcala X.X."/>
            <person name="Katz L.A."/>
            <person name="Lahr D.J.G."/>
        </authorList>
    </citation>
    <scope>NUCLEOTIDE SEQUENCE</scope>
</reference>
<proteinExistence type="predicted"/>
<dbReference type="PANTHER" id="PTHR34496:SF9">
    <property type="entry name" value="[SKP1-PROTEIN]-HYDROXYPROLINE N-ACETYLGLUCOSAMINYLTRANSFERASE"/>
    <property type="match status" value="1"/>
</dbReference>
<organism evidence="1">
    <name type="scientific">Arcella intermedia</name>
    <dbReference type="NCBI Taxonomy" id="1963864"/>
    <lineage>
        <taxon>Eukaryota</taxon>
        <taxon>Amoebozoa</taxon>
        <taxon>Tubulinea</taxon>
        <taxon>Elardia</taxon>
        <taxon>Arcellinida</taxon>
        <taxon>Sphaerothecina</taxon>
        <taxon>Arcellidae</taxon>
        <taxon>Arcella</taxon>
    </lineage>
</organism>
<protein>
    <recommendedName>
        <fullName evidence="2">Glycosyltransferase 2-like domain-containing protein</fullName>
    </recommendedName>
</protein>
<dbReference type="InterPro" id="IPR021067">
    <property type="entry name" value="Glycosyltransferase"/>
</dbReference>
<dbReference type="Pfam" id="PF11397">
    <property type="entry name" value="GlcNAc"/>
    <property type="match status" value="1"/>
</dbReference>
<dbReference type="AlphaFoldDB" id="A0A6B2L9H0"/>
<evidence type="ECO:0008006" key="2">
    <source>
        <dbReference type="Google" id="ProtNLM"/>
    </source>
</evidence>
<evidence type="ECO:0000313" key="1">
    <source>
        <dbReference type="EMBL" id="NDV33540.1"/>
    </source>
</evidence>
<name>A0A6B2L9H0_9EUKA</name>
<sequence length="314" mass="36259">MLKNARYPAKIVIGVCFQYDFEEDKDCFTDWPTGLFEGQIKMIRVDYRKASGPCWARHTCQSLYSGETYYLALDSHMRFINHWDSVLINLLKKCPSKKPIITTYPPGYRLPDTITSETKPVLTCAKEMGSDGMLRLVGKLLNQNFQNPVASAFWVSGFSFSAASVIAEVPYDPYLPHLFFGEESTMTARLWTKGWDFFAPGINIIYHLWERTHRPNFRELPDTKEAEARSQRRAKFILGMIEKSQVEEEALVEIEKYGIPQDSQRSLEDYQKFSGVNFKDGTIQEKAFYSGQPKTIFMDYLLEMIYGTMNAIKK</sequence>